<dbReference type="AlphaFoldDB" id="X0XID6"/>
<accession>X0XID6</accession>
<evidence type="ECO:0008006" key="2">
    <source>
        <dbReference type="Google" id="ProtNLM"/>
    </source>
</evidence>
<dbReference type="EMBL" id="BARS01048430">
    <property type="protein sequence ID" value="GAG36418.1"/>
    <property type="molecule type" value="Genomic_DNA"/>
</dbReference>
<comment type="caution">
    <text evidence="1">The sequence shown here is derived from an EMBL/GenBank/DDBJ whole genome shotgun (WGS) entry which is preliminary data.</text>
</comment>
<gene>
    <name evidence="1" type="ORF">S01H1_72592</name>
</gene>
<feature type="non-terminal residue" evidence="1">
    <location>
        <position position="1"/>
    </location>
</feature>
<evidence type="ECO:0000313" key="1">
    <source>
        <dbReference type="EMBL" id="GAG36418.1"/>
    </source>
</evidence>
<proteinExistence type="predicted"/>
<sequence length="53" mass="5958">KKPGYLNVPMVVGTVAQCKMDDENPLLWDITVKPACEVNRLTNVTVVVMNRQE</sequence>
<organism evidence="1">
    <name type="scientific">marine sediment metagenome</name>
    <dbReference type="NCBI Taxonomy" id="412755"/>
    <lineage>
        <taxon>unclassified sequences</taxon>
        <taxon>metagenomes</taxon>
        <taxon>ecological metagenomes</taxon>
    </lineage>
</organism>
<reference evidence="1" key="1">
    <citation type="journal article" date="2014" name="Front. Microbiol.">
        <title>High frequency of phylogenetically diverse reductive dehalogenase-homologous genes in deep subseafloor sedimentary metagenomes.</title>
        <authorList>
            <person name="Kawai M."/>
            <person name="Futagami T."/>
            <person name="Toyoda A."/>
            <person name="Takaki Y."/>
            <person name="Nishi S."/>
            <person name="Hori S."/>
            <person name="Arai W."/>
            <person name="Tsubouchi T."/>
            <person name="Morono Y."/>
            <person name="Uchiyama I."/>
            <person name="Ito T."/>
            <person name="Fujiyama A."/>
            <person name="Inagaki F."/>
            <person name="Takami H."/>
        </authorList>
    </citation>
    <scope>NUCLEOTIDE SEQUENCE</scope>
    <source>
        <strain evidence="1">Expedition CK06-06</strain>
    </source>
</reference>
<name>X0XID6_9ZZZZ</name>
<protein>
    <recommendedName>
        <fullName evidence="2">Cell shape-determining protein MreC</fullName>
    </recommendedName>
</protein>